<sequence>MKKVLLTAMAIVTLASASAFGMYGNADGWIDFLVHGNQLRARMNQLGFTLGNGTIKGTFGFKSDTSSWMANILKAQTGDNASKNVILGSTISLGLGYTSDAFGIGVGYNYTYISQNRGIHTPVLTVNALNDNLRIAVPIQIAVGDKAGQKDYMGIRTDIQVRYYTGIDVFNAVRFYLNYGQQSYNDGTALKTEHAASSLGLQLRLYFLNTYINNVNINPYLKLVYSTSLTGNNNNVNSWDGKAPVKNSNNDTGSYSFTIAPVLGLGASTDIVSVWFEPSIGYNVSGAKNSAVTHQLAWGAYAELYLTPVKDLEWYFEVDVNNQNPNNVNDSVYGNNPPANGVNFAASTGITWYLPSLNGAE</sequence>
<reference evidence="2" key="1">
    <citation type="submission" date="2023-07" db="EMBL/GenBank/DDBJ databases">
        <title>Mucosal microbiota of week-old chicken and adult hens.</title>
        <authorList>
            <person name="Volf J."/>
            <person name="Karasova D."/>
            <person name="Crhanova M."/>
            <person name="Faldynova M."/>
            <person name="Prikrylova H."/>
            <person name="Zeman M."/>
            <person name="Babak V."/>
            <person name="Rajova J."/>
            <person name="Rychlik I."/>
        </authorList>
    </citation>
    <scope>NUCLEOTIDE SEQUENCE</scope>
    <source>
        <strain evidence="2">ET902</strain>
    </source>
</reference>
<organism evidence="2 3">
    <name type="scientific">Brachyspira innocens</name>
    <dbReference type="NCBI Taxonomy" id="13264"/>
    <lineage>
        <taxon>Bacteria</taxon>
        <taxon>Pseudomonadati</taxon>
        <taxon>Spirochaetota</taxon>
        <taxon>Spirochaetia</taxon>
        <taxon>Brachyspirales</taxon>
        <taxon>Brachyspiraceae</taxon>
        <taxon>Brachyspira</taxon>
    </lineage>
</organism>
<protein>
    <submittedName>
        <fullName evidence="2">Cell surface protein</fullName>
    </submittedName>
</protein>
<dbReference type="Proteomes" id="UP001175147">
    <property type="component" value="Unassembled WGS sequence"/>
</dbReference>
<keyword evidence="3" id="KW-1185">Reference proteome</keyword>
<dbReference type="InterPro" id="IPR008838">
    <property type="entry name" value="Variable_surface_protein_TREHY"/>
</dbReference>
<accession>A0ABT8YX75</accession>
<comment type="caution">
    <text evidence="2">The sequence shown here is derived from an EMBL/GenBank/DDBJ whole genome shotgun (WGS) entry which is preliminary data.</text>
</comment>
<dbReference type="Pfam" id="PF05540">
    <property type="entry name" value="Serpulina_VSP"/>
    <property type="match status" value="2"/>
</dbReference>
<keyword evidence="1" id="KW-0732">Signal</keyword>
<gene>
    <name evidence="2" type="ORF">Q5M86_06900</name>
</gene>
<evidence type="ECO:0000313" key="3">
    <source>
        <dbReference type="Proteomes" id="UP001175147"/>
    </source>
</evidence>
<dbReference type="RefSeq" id="WP_304384276.1">
    <property type="nucleotide sequence ID" value="NZ_JAUPBL010000006.1"/>
</dbReference>
<feature type="signal peptide" evidence="1">
    <location>
        <begin position="1"/>
        <end position="19"/>
    </location>
</feature>
<name>A0ABT8YX75_9SPIR</name>
<proteinExistence type="predicted"/>
<evidence type="ECO:0000313" key="2">
    <source>
        <dbReference type="EMBL" id="MDO7020497.1"/>
    </source>
</evidence>
<evidence type="ECO:0000256" key="1">
    <source>
        <dbReference type="SAM" id="SignalP"/>
    </source>
</evidence>
<dbReference type="EMBL" id="JAUPBM010000074">
    <property type="protein sequence ID" value="MDO7020497.1"/>
    <property type="molecule type" value="Genomic_DNA"/>
</dbReference>
<feature type="chain" id="PRO_5045998914" evidence="1">
    <location>
        <begin position="20"/>
        <end position="361"/>
    </location>
</feature>